<comment type="caution">
    <text evidence="3">The sequence shown here is derived from an EMBL/GenBank/DDBJ whole genome shotgun (WGS) entry which is preliminary data.</text>
</comment>
<feature type="domain" description="NodB homology" evidence="2">
    <location>
        <begin position="1"/>
        <end position="85"/>
    </location>
</feature>
<name>A0ABD7GNL8_9ENTR</name>
<sequence>TWASHYGLPANPQGSREPAAANRGWDKTTGRYESDAQFTRRMTDDVQKVTAKIHEVAGKTPRAWVWPYGAASGSTLTIAKQQGYQ</sequence>
<dbReference type="SUPFAM" id="SSF88713">
    <property type="entry name" value="Glycoside hydrolase/deacetylase"/>
    <property type="match status" value="1"/>
</dbReference>
<proteinExistence type="predicted"/>
<protein>
    <submittedName>
        <fullName evidence="3">Poly-beta-1,6-N-acetyl-D-glucosamine N-deacetylase</fullName>
    </submittedName>
</protein>
<dbReference type="Gene3D" id="3.20.20.370">
    <property type="entry name" value="Glycoside hydrolase/deacetylase"/>
    <property type="match status" value="1"/>
</dbReference>
<feature type="region of interest" description="Disordered" evidence="1">
    <location>
        <begin position="1"/>
        <end position="28"/>
    </location>
</feature>
<evidence type="ECO:0000313" key="3">
    <source>
        <dbReference type="EMBL" id="RDT52110.1"/>
    </source>
</evidence>
<reference evidence="3 4" key="1">
    <citation type="submission" date="2018-07" db="EMBL/GenBank/DDBJ databases">
        <title>The use of a cohorting ward and systematic surveillance cultures for the control of a Klebsiella pneumoniae carbapenemase (KPC)-producing Enterobacteriaceae outbreak.</title>
        <authorList>
            <person name="Doi Y."/>
        </authorList>
    </citation>
    <scope>NUCLEOTIDE SEQUENCE [LARGE SCALE GENOMIC DNA]</scope>
    <source>
        <strain evidence="3 4">1-RC-17-04017</strain>
    </source>
</reference>
<accession>A0ABD7GNL8</accession>
<feature type="non-terminal residue" evidence="3">
    <location>
        <position position="1"/>
    </location>
</feature>
<evidence type="ECO:0000313" key="4">
    <source>
        <dbReference type="Proteomes" id="UP000255291"/>
    </source>
</evidence>
<evidence type="ECO:0000259" key="2">
    <source>
        <dbReference type="PROSITE" id="PS51677"/>
    </source>
</evidence>
<organism evidence="3 4">
    <name type="scientific">Enterobacter roggenkampii</name>
    <dbReference type="NCBI Taxonomy" id="1812935"/>
    <lineage>
        <taxon>Bacteria</taxon>
        <taxon>Pseudomonadati</taxon>
        <taxon>Pseudomonadota</taxon>
        <taxon>Gammaproteobacteria</taxon>
        <taxon>Enterobacterales</taxon>
        <taxon>Enterobacteriaceae</taxon>
        <taxon>Enterobacter</taxon>
        <taxon>Enterobacter cloacae complex</taxon>
    </lineage>
</organism>
<dbReference type="Proteomes" id="UP000255291">
    <property type="component" value="Unassembled WGS sequence"/>
</dbReference>
<feature type="non-terminal residue" evidence="3">
    <location>
        <position position="85"/>
    </location>
</feature>
<dbReference type="AlphaFoldDB" id="A0ABD7GNL8"/>
<gene>
    <name evidence="3" type="primary">pgaB</name>
    <name evidence="3" type="ORF">DXF87_26145</name>
</gene>
<dbReference type="InterPro" id="IPR011330">
    <property type="entry name" value="Glyco_hydro/deAcase_b/a-brl"/>
</dbReference>
<dbReference type="InterPro" id="IPR002509">
    <property type="entry name" value="NODB_dom"/>
</dbReference>
<dbReference type="EMBL" id="QRBW01000345">
    <property type="protein sequence ID" value="RDT52110.1"/>
    <property type="molecule type" value="Genomic_DNA"/>
</dbReference>
<dbReference type="Pfam" id="PF01522">
    <property type="entry name" value="Polysacc_deac_1"/>
    <property type="match status" value="1"/>
</dbReference>
<evidence type="ECO:0000256" key="1">
    <source>
        <dbReference type="SAM" id="MobiDB-lite"/>
    </source>
</evidence>
<dbReference type="RefSeq" id="WP_165852711.1">
    <property type="nucleotide sequence ID" value="NZ_QRBW01000345.1"/>
</dbReference>
<dbReference type="PROSITE" id="PS51677">
    <property type="entry name" value="NODB"/>
    <property type="match status" value="1"/>
</dbReference>